<evidence type="ECO:0000313" key="5">
    <source>
        <dbReference type="Proteomes" id="UP001611383"/>
    </source>
</evidence>
<keyword evidence="2" id="KW-0732">Signal</keyword>
<feature type="domain" description="HYR" evidence="3">
    <location>
        <begin position="469"/>
        <end position="547"/>
    </location>
</feature>
<keyword evidence="1" id="KW-0677">Repeat</keyword>
<dbReference type="SUPFAM" id="SSF82171">
    <property type="entry name" value="DPP6 N-terminal domain-like"/>
    <property type="match status" value="1"/>
</dbReference>
<dbReference type="Proteomes" id="UP001611383">
    <property type="component" value="Chromosome"/>
</dbReference>
<protein>
    <submittedName>
        <fullName evidence="4">HYR domain-containing protein</fullName>
    </submittedName>
</protein>
<evidence type="ECO:0000259" key="3">
    <source>
        <dbReference type="Pfam" id="PF02494"/>
    </source>
</evidence>
<organism evidence="4 5">
    <name type="scientific">Archangium minus</name>
    <dbReference type="NCBI Taxonomy" id="83450"/>
    <lineage>
        <taxon>Bacteria</taxon>
        <taxon>Pseudomonadati</taxon>
        <taxon>Myxococcota</taxon>
        <taxon>Myxococcia</taxon>
        <taxon>Myxococcales</taxon>
        <taxon>Cystobacterineae</taxon>
        <taxon>Archangiaceae</taxon>
        <taxon>Archangium</taxon>
    </lineage>
</organism>
<evidence type="ECO:0000256" key="1">
    <source>
        <dbReference type="ARBA" id="ARBA00022737"/>
    </source>
</evidence>
<dbReference type="RefSeq" id="WP_395808110.1">
    <property type="nucleotide sequence ID" value="NZ_CP043494.1"/>
</dbReference>
<gene>
    <name evidence="4" type="ORF">F0U60_40975</name>
</gene>
<dbReference type="InterPro" id="IPR003410">
    <property type="entry name" value="HYR_dom"/>
</dbReference>
<feature type="signal peptide" evidence="2">
    <location>
        <begin position="1"/>
        <end position="28"/>
    </location>
</feature>
<evidence type="ECO:0000256" key="2">
    <source>
        <dbReference type="SAM" id="SignalP"/>
    </source>
</evidence>
<sequence length="670" mass="70260">MRRYSTGVSSLLSVCALAGVCASTRADALETCQPITLVKNIAPGPASSIPDLYVQTPAVRGKTVFFTAKDGTTGLELWRSRGKEGDTALVKDIFPGSKDSEPRFLTVVGDTLFFIADDGAHGAELWKSDGTADGTVLVRDIRPGTEGSEATALTALGNTLFFIANNGVNGLELWKSDGTEAGTELVADLVPGSLGSGLSSLTVMRNTLFFAADGGPQETELWRSDGTKDGTERVAVVRVIESDPGEELIQGLTAVDDRLYFFAGSAYKKRWDLWKSDGTGPGTVRVTPLALSAADYAMGPDSMTPVGELIYFRAGADGSLWRSDGTDKGTSLIKPSADARFLTNLNGTLVFTAWDEASGFELWRSDGTVAGTVLVEDIRPGSDSSAPSWLTVVDGKVLFSAETTESGRELWSSDGTLERTEMLQDAVPGPGSLSPSLLTPVGPRVFFLAGDNTSAGASDIGAEPWVLNDCTPPTISCPSEMTAEAWDSSGAPVKFPAATGHDNKPEPPVFSYSHATGETFPLGPTQVTATATDESGNSAQCSFTVKVRDTQPPTIICPQDHEVWRTTRYGATVDYPKASASDSVSSPALTYNPPPGSDFIVGITPVVVTATDAAGNTSRCTFQVGVSRQYARGSCGCGASSTSEFAGGLLLSTLALLAGRRRKSGTPRNG</sequence>
<dbReference type="EMBL" id="CP043494">
    <property type="protein sequence ID" value="WNG49788.1"/>
    <property type="molecule type" value="Genomic_DNA"/>
</dbReference>
<name>A0ABY9X360_9BACT</name>
<feature type="chain" id="PRO_5046251997" evidence="2">
    <location>
        <begin position="29"/>
        <end position="670"/>
    </location>
</feature>
<dbReference type="InterPro" id="IPR030916">
    <property type="entry name" value="ELWxxDGT_rpt"/>
</dbReference>
<dbReference type="PANTHER" id="PTHR24273">
    <property type="entry name" value="FI04643P-RELATED"/>
    <property type="match status" value="1"/>
</dbReference>
<dbReference type="Pfam" id="PF02494">
    <property type="entry name" value="HYR"/>
    <property type="match status" value="2"/>
</dbReference>
<keyword evidence="5" id="KW-1185">Reference proteome</keyword>
<feature type="domain" description="HYR" evidence="3">
    <location>
        <begin position="549"/>
        <end position="626"/>
    </location>
</feature>
<dbReference type="NCBIfam" id="TIGR04534">
    <property type="entry name" value="ELWxxDGT_rpt"/>
    <property type="match status" value="3"/>
</dbReference>
<evidence type="ECO:0000313" key="4">
    <source>
        <dbReference type="EMBL" id="WNG49788.1"/>
    </source>
</evidence>
<dbReference type="PANTHER" id="PTHR24273:SF32">
    <property type="entry name" value="HYALIN"/>
    <property type="match status" value="1"/>
</dbReference>
<reference evidence="4 5" key="1">
    <citation type="submission" date="2019-08" db="EMBL/GenBank/DDBJ databases">
        <title>Archangium and Cystobacter genomes.</title>
        <authorList>
            <person name="Chen I.-C.K."/>
            <person name="Wielgoss S."/>
        </authorList>
    </citation>
    <scope>NUCLEOTIDE SEQUENCE [LARGE SCALE GENOMIC DNA]</scope>
    <source>
        <strain evidence="4 5">Cbm 6</strain>
    </source>
</reference>
<accession>A0ABY9X360</accession>
<proteinExistence type="predicted"/>